<sequence length="173" mass="19102">MTDWNRHGPVTSPRPPLSRFDGRAFPLRLTSLLLPYPDSPSPLLSHGNRDCLGSQPWLTSFVPAPPNPSVDACCVLQFRLLCSLLSASHRRLAARTRRVIYHSGRHRRHRRPAVGAAAATPSGRDELSLDCWPSAQRDQPERAPVPAQSNVAGTLSLFSGFLPDRRGDCDHAR</sequence>
<keyword evidence="3" id="KW-1185">Reference proteome</keyword>
<reference evidence="2" key="1">
    <citation type="journal article" date="2018" name="Genome Biol. Evol.">
        <title>Genomics and development of Lentinus tigrinus, a white-rot wood-decaying mushroom with dimorphic fruiting bodies.</title>
        <authorList>
            <person name="Wu B."/>
            <person name="Xu Z."/>
            <person name="Knudson A."/>
            <person name="Carlson A."/>
            <person name="Chen N."/>
            <person name="Kovaka S."/>
            <person name="LaButti K."/>
            <person name="Lipzen A."/>
            <person name="Pennachio C."/>
            <person name="Riley R."/>
            <person name="Schakwitz W."/>
            <person name="Umezawa K."/>
            <person name="Ohm R.A."/>
            <person name="Grigoriev I.V."/>
            <person name="Nagy L.G."/>
            <person name="Gibbons J."/>
            <person name="Hibbett D."/>
        </authorList>
    </citation>
    <scope>NUCLEOTIDE SEQUENCE [LARGE SCALE GENOMIC DNA]</scope>
    <source>
        <strain evidence="2">ALCF2SS1-6</strain>
    </source>
</reference>
<accession>A0A5C2SY12</accession>
<evidence type="ECO:0000313" key="2">
    <source>
        <dbReference type="EMBL" id="RPD67508.1"/>
    </source>
</evidence>
<dbReference type="Proteomes" id="UP000313359">
    <property type="component" value="Unassembled WGS sequence"/>
</dbReference>
<feature type="region of interest" description="Disordered" evidence="1">
    <location>
        <begin position="104"/>
        <end position="127"/>
    </location>
</feature>
<dbReference type="EMBL" id="ML122250">
    <property type="protein sequence ID" value="RPD67508.1"/>
    <property type="molecule type" value="Genomic_DNA"/>
</dbReference>
<evidence type="ECO:0000313" key="3">
    <source>
        <dbReference type="Proteomes" id="UP000313359"/>
    </source>
</evidence>
<evidence type="ECO:0000256" key="1">
    <source>
        <dbReference type="SAM" id="MobiDB-lite"/>
    </source>
</evidence>
<organism evidence="2 3">
    <name type="scientific">Lentinus tigrinus ALCF2SS1-6</name>
    <dbReference type="NCBI Taxonomy" id="1328759"/>
    <lineage>
        <taxon>Eukaryota</taxon>
        <taxon>Fungi</taxon>
        <taxon>Dikarya</taxon>
        <taxon>Basidiomycota</taxon>
        <taxon>Agaricomycotina</taxon>
        <taxon>Agaricomycetes</taxon>
        <taxon>Polyporales</taxon>
        <taxon>Polyporaceae</taxon>
        <taxon>Lentinus</taxon>
    </lineage>
</organism>
<name>A0A5C2SY12_9APHY</name>
<gene>
    <name evidence="2" type="ORF">L227DRAFT_26596</name>
</gene>
<dbReference type="AlphaFoldDB" id="A0A5C2SY12"/>
<proteinExistence type="predicted"/>
<protein>
    <submittedName>
        <fullName evidence="2">Uncharacterized protein</fullName>
    </submittedName>
</protein>